<dbReference type="EMBL" id="BAABKK010000038">
    <property type="protein sequence ID" value="GAA5201564.1"/>
    <property type="molecule type" value="Genomic_DNA"/>
</dbReference>
<proteinExistence type="predicted"/>
<sequence length="63" mass="6406">MPRRIAFLGMFPRAALVLVEGPPYGEAGPDASQAPPPGTGGQCQGEDDRPKAVPAPEGPPEPG</sequence>
<evidence type="ECO:0000256" key="1">
    <source>
        <dbReference type="SAM" id="MobiDB-lite"/>
    </source>
</evidence>
<keyword evidence="3" id="KW-1185">Reference proteome</keyword>
<organism evidence="2 3">
    <name type="scientific">Arthrobacter gyeryongensis</name>
    <dbReference type="NCBI Taxonomy" id="1650592"/>
    <lineage>
        <taxon>Bacteria</taxon>
        <taxon>Bacillati</taxon>
        <taxon>Actinomycetota</taxon>
        <taxon>Actinomycetes</taxon>
        <taxon>Micrococcales</taxon>
        <taxon>Micrococcaceae</taxon>
        <taxon>Arthrobacter</taxon>
    </lineage>
</organism>
<evidence type="ECO:0000313" key="2">
    <source>
        <dbReference type="EMBL" id="GAA5201564.1"/>
    </source>
</evidence>
<feature type="region of interest" description="Disordered" evidence="1">
    <location>
        <begin position="21"/>
        <end position="63"/>
    </location>
</feature>
<comment type="caution">
    <text evidence="2">The sequence shown here is derived from an EMBL/GenBank/DDBJ whole genome shotgun (WGS) entry which is preliminary data.</text>
</comment>
<protein>
    <submittedName>
        <fullName evidence="2">Uncharacterized protein</fullName>
    </submittedName>
</protein>
<name>A0ABP9SVN7_9MICC</name>
<reference evidence="3" key="1">
    <citation type="journal article" date="2019" name="Int. J. Syst. Evol. Microbiol.">
        <title>The Global Catalogue of Microorganisms (GCM) 10K type strain sequencing project: providing services to taxonomists for standard genome sequencing and annotation.</title>
        <authorList>
            <consortium name="The Broad Institute Genomics Platform"/>
            <consortium name="The Broad Institute Genome Sequencing Center for Infectious Disease"/>
            <person name="Wu L."/>
            <person name="Ma J."/>
        </authorList>
    </citation>
    <scope>NUCLEOTIDE SEQUENCE [LARGE SCALE GENOMIC DNA]</scope>
    <source>
        <strain evidence="3">JCM 18514</strain>
    </source>
</reference>
<dbReference type="Proteomes" id="UP001500200">
    <property type="component" value="Unassembled WGS sequence"/>
</dbReference>
<evidence type="ECO:0000313" key="3">
    <source>
        <dbReference type="Proteomes" id="UP001500200"/>
    </source>
</evidence>
<gene>
    <name evidence="2" type="ORF">GCM10023346_46180</name>
</gene>
<accession>A0ABP9SVN7</accession>